<gene>
    <name evidence="2" type="ORF">PG994_000019</name>
</gene>
<accession>A0ABR1X581</accession>
<feature type="domain" description="DDE-1" evidence="1">
    <location>
        <begin position="57"/>
        <end position="129"/>
    </location>
</feature>
<evidence type="ECO:0000313" key="2">
    <source>
        <dbReference type="EMBL" id="KAK8090514.1"/>
    </source>
</evidence>
<dbReference type="EMBL" id="JAQQWL010000001">
    <property type="protein sequence ID" value="KAK8090514.1"/>
    <property type="molecule type" value="Genomic_DNA"/>
</dbReference>
<keyword evidence="3" id="KW-1185">Reference proteome</keyword>
<name>A0ABR1X581_9PEZI</name>
<sequence>MDYRPAGSGASSNARPIFGSFKNRSIRKKQPGSKAWTSFIEYISVLGRTIPPLVIFKVFIPNTAPEDPSEYRLLVVDGYGSHITTDFIYLCFLYRIRLLFLPPYTFYVLQPLDLAVFSPLKTAYRKVLGNINQFSNLTVIGKRYFL</sequence>
<organism evidence="2 3">
    <name type="scientific">Apiospora phragmitis</name>
    <dbReference type="NCBI Taxonomy" id="2905665"/>
    <lineage>
        <taxon>Eukaryota</taxon>
        <taxon>Fungi</taxon>
        <taxon>Dikarya</taxon>
        <taxon>Ascomycota</taxon>
        <taxon>Pezizomycotina</taxon>
        <taxon>Sordariomycetes</taxon>
        <taxon>Xylariomycetidae</taxon>
        <taxon>Amphisphaeriales</taxon>
        <taxon>Apiosporaceae</taxon>
        <taxon>Apiospora</taxon>
    </lineage>
</organism>
<dbReference type="GeneID" id="92084491"/>
<proteinExistence type="predicted"/>
<dbReference type="Proteomes" id="UP001480595">
    <property type="component" value="Unassembled WGS sequence"/>
</dbReference>
<protein>
    <submittedName>
        <fullName evidence="2">Transposase</fullName>
    </submittedName>
</protein>
<reference evidence="2 3" key="1">
    <citation type="submission" date="2023-01" db="EMBL/GenBank/DDBJ databases">
        <title>Analysis of 21 Apiospora genomes using comparative genomics revels a genus with tremendous synthesis potential of carbohydrate active enzymes and secondary metabolites.</title>
        <authorList>
            <person name="Sorensen T."/>
        </authorList>
    </citation>
    <scope>NUCLEOTIDE SEQUENCE [LARGE SCALE GENOMIC DNA]</scope>
    <source>
        <strain evidence="2 3">CBS 135458</strain>
    </source>
</reference>
<dbReference type="InterPro" id="IPR004875">
    <property type="entry name" value="DDE_SF_endonuclease_dom"/>
</dbReference>
<dbReference type="Pfam" id="PF03184">
    <property type="entry name" value="DDE_1"/>
    <property type="match status" value="1"/>
</dbReference>
<comment type="caution">
    <text evidence="2">The sequence shown here is derived from an EMBL/GenBank/DDBJ whole genome shotgun (WGS) entry which is preliminary data.</text>
</comment>
<evidence type="ECO:0000259" key="1">
    <source>
        <dbReference type="Pfam" id="PF03184"/>
    </source>
</evidence>
<evidence type="ECO:0000313" key="3">
    <source>
        <dbReference type="Proteomes" id="UP001480595"/>
    </source>
</evidence>
<dbReference type="RefSeq" id="XP_066722060.1">
    <property type="nucleotide sequence ID" value="XM_066851428.1"/>
</dbReference>